<keyword evidence="1" id="KW-0732">Signal</keyword>
<accession>A0AAE0D689</accession>
<evidence type="ECO:0000313" key="3">
    <source>
        <dbReference type="Proteomes" id="UP001281614"/>
    </source>
</evidence>
<dbReference type="EMBL" id="VYYT01000141">
    <property type="protein sequence ID" value="KAK2763671.1"/>
    <property type="molecule type" value="Genomic_DNA"/>
</dbReference>
<evidence type="ECO:0000313" key="2">
    <source>
        <dbReference type="EMBL" id="KAK2763671.1"/>
    </source>
</evidence>
<comment type="caution">
    <text evidence="2">The sequence shown here is derived from an EMBL/GenBank/DDBJ whole genome shotgun (WGS) entry which is preliminary data.</text>
</comment>
<proteinExistence type="predicted"/>
<reference evidence="2" key="1">
    <citation type="submission" date="2023-02" db="EMBL/GenBank/DDBJ databases">
        <title>Colletotrichum kahawae CIFC_Que2 genome sequencing and assembly.</title>
        <authorList>
            <person name="Baroncelli R."/>
        </authorList>
    </citation>
    <scope>NUCLEOTIDE SEQUENCE</scope>
    <source>
        <strain evidence="2">CIFC_Que2</strain>
    </source>
</reference>
<dbReference type="PANTHER" id="PTHR33657">
    <property type="entry name" value="DOMAIN PROTEIN, PUTATIVE (AFU_ORTHOLOGUE AFUA_5G00600)-RELATED"/>
    <property type="match status" value="1"/>
</dbReference>
<dbReference type="Proteomes" id="UP001281614">
    <property type="component" value="Unassembled WGS sequence"/>
</dbReference>
<keyword evidence="3" id="KW-1185">Reference proteome</keyword>
<feature type="signal peptide" evidence="1">
    <location>
        <begin position="1"/>
        <end position="19"/>
    </location>
</feature>
<sequence>MSLQLRILLFSLFLAVTAGTGDIWSKWKNHNEIVGFPQPQALDYEQNKTRLFKPRLHVWGGCLPYPAVNSQGYLGSGLKPTGKKSGDCWDTSQSGQIYIRTGSSHGRDAIMHYWRSVVVWVTQNGCDFDNVAELAVAGISYSTDVEAYDTSISGKTIWTGGDGMSPTATDGIHTHPLVSSWGTKNLGPSDVGVKGAFSQPLIDWTSLSQPARDALNGVIYEHTKVPFSDANFQPALDAAYNAGFYHGLVLDDKNEPLSAMNDKDDTGKSRLRRRLRYV</sequence>
<dbReference type="AlphaFoldDB" id="A0AAE0D689"/>
<evidence type="ECO:0000256" key="1">
    <source>
        <dbReference type="SAM" id="SignalP"/>
    </source>
</evidence>
<gene>
    <name evidence="2" type="ORF">CKAH01_15895</name>
</gene>
<dbReference type="InterPro" id="IPR008701">
    <property type="entry name" value="NPP1"/>
</dbReference>
<feature type="chain" id="PRO_5042285269" evidence="1">
    <location>
        <begin position="20"/>
        <end position="278"/>
    </location>
</feature>
<protein>
    <submittedName>
        <fullName evidence="2">Npp1 domain-containing protein</fullName>
    </submittedName>
</protein>
<dbReference type="PANTHER" id="PTHR33657:SF6">
    <property type="entry name" value="SECRETED PROTEIN"/>
    <property type="match status" value="1"/>
</dbReference>
<name>A0AAE0D689_COLKA</name>
<organism evidence="2 3">
    <name type="scientific">Colletotrichum kahawae</name>
    <name type="common">Coffee berry disease fungus</name>
    <dbReference type="NCBI Taxonomy" id="34407"/>
    <lineage>
        <taxon>Eukaryota</taxon>
        <taxon>Fungi</taxon>
        <taxon>Dikarya</taxon>
        <taxon>Ascomycota</taxon>
        <taxon>Pezizomycotina</taxon>
        <taxon>Sordariomycetes</taxon>
        <taxon>Hypocreomycetidae</taxon>
        <taxon>Glomerellales</taxon>
        <taxon>Glomerellaceae</taxon>
        <taxon>Colletotrichum</taxon>
        <taxon>Colletotrichum gloeosporioides species complex</taxon>
    </lineage>
</organism>
<dbReference type="Pfam" id="PF05630">
    <property type="entry name" value="NPP1"/>
    <property type="match status" value="1"/>
</dbReference>